<dbReference type="InterPro" id="IPR008584">
    <property type="entry name" value="CXXC_Zn-binding_euk"/>
</dbReference>
<evidence type="ECO:0000313" key="5">
    <source>
        <dbReference type="Proteomes" id="UP000737018"/>
    </source>
</evidence>
<keyword evidence="3" id="KW-0862">Zinc</keyword>
<dbReference type="Proteomes" id="UP000737018">
    <property type="component" value="Unassembled WGS sequence"/>
</dbReference>
<organism evidence="4 5">
    <name type="scientific">Castanea mollissima</name>
    <name type="common">Chinese chestnut</name>
    <dbReference type="NCBI Taxonomy" id="60419"/>
    <lineage>
        <taxon>Eukaryota</taxon>
        <taxon>Viridiplantae</taxon>
        <taxon>Streptophyta</taxon>
        <taxon>Embryophyta</taxon>
        <taxon>Tracheophyta</taxon>
        <taxon>Spermatophyta</taxon>
        <taxon>Magnoliopsida</taxon>
        <taxon>eudicotyledons</taxon>
        <taxon>Gunneridae</taxon>
        <taxon>Pentapetalae</taxon>
        <taxon>rosids</taxon>
        <taxon>fabids</taxon>
        <taxon>Fagales</taxon>
        <taxon>Fagaceae</taxon>
        <taxon>Castanea</taxon>
    </lineage>
</organism>
<accession>A0A8J4R4H2</accession>
<dbReference type="EMBL" id="JRKL02001484">
    <property type="protein sequence ID" value="KAF3963753.1"/>
    <property type="molecule type" value="Genomic_DNA"/>
</dbReference>
<reference evidence="4" key="1">
    <citation type="submission" date="2020-03" db="EMBL/GenBank/DDBJ databases">
        <title>Castanea mollissima Vanexum genome sequencing.</title>
        <authorList>
            <person name="Staton M."/>
        </authorList>
    </citation>
    <scope>NUCLEOTIDE SEQUENCE</scope>
    <source>
        <tissue evidence="4">Leaf</tissue>
    </source>
</reference>
<evidence type="ECO:0000256" key="1">
    <source>
        <dbReference type="ARBA" id="ARBA00007818"/>
    </source>
</evidence>
<proteinExistence type="inferred from homology"/>
<keyword evidence="5" id="KW-1185">Reference proteome</keyword>
<evidence type="ECO:0000313" key="4">
    <source>
        <dbReference type="EMBL" id="KAF3963753.1"/>
    </source>
</evidence>
<dbReference type="PANTHER" id="PTHR12857:SF0">
    <property type="entry name" value="CXXC MOTIF CONTAINING ZINC BINDING PROTEIN"/>
    <property type="match status" value="1"/>
</dbReference>
<dbReference type="AlphaFoldDB" id="A0A8J4R4H2"/>
<sequence>MVNYLLKITAELENLTNLQPQGGCDDPNFSFLFKVKCGRCGEVSQKETSVTLSETVALPAGKATTNLMQKCKFCGRDGTITMIPGQGKPLTDEASQSGKYAPLMQFDCRGYEPLEYVFCSGWKAESIEGTKFDDIDLSAGEFSEYDEKGECPVMISNLRSTFDVVNTRFEKSKSKPSYFLFFVICTSLDNNNFFFLDLPDGFFR</sequence>
<dbReference type="OrthoDB" id="10248838at2759"/>
<evidence type="ECO:0008006" key="6">
    <source>
        <dbReference type="Google" id="ProtNLM"/>
    </source>
</evidence>
<dbReference type="Pfam" id="PF05907">
    <property type="entry name" value="CXXC_Zn-b_euk"/>
    <property type="match status" value="1"/>
</dbReference>
<name>A0A8J4R4H2_9ROSI</name>
<evidence type="ECO:0000256" key="3">
    <source>
        <dbReference type="ARBA" id="ARBA00022833"/>
    </source>
</evidence>
<comment type="similarity">
    <text evidence="1">Belongs to the UPF0587 family.</text>
</comment>
<keyword evidence="2" id="KW-0479">Metal-binding</keyword>
<protein>
    <recommendedName>
        <fullName evidence="6">CXXC motif containing zinc binding protein</fullName>
    </recommendedName>
</protein>
<gene>
    <name evidence="4" type="ORF">CMV_011897</name>
</gene>
<dbReference type="PANTHER" id="PTHR12857">
    <property type="entry name" value="CXXC MOTIF CONTAINING ZINC BINDING PROTEIN"/>
    <property type="match status" value="1"/>
</dbReference>
<evidence type="ECO:0000256" key="2">
    <source>
        <dbReference type="ARBA" id="ARBA00022723"/>
    </source>
</evidence>
<dbReference type="GO" id="GO:0008270">
    <property type="term" value="F:zinc ion binding"/>
    <property type="evidence" value="ECO:0007669"/>
    <property type="project" value="TreeGrafter"/>
</dbReference>
<dbReference type="SUPFAM" id="SSF141678">
    <property type="entry name" value="MAL13P1.257-like"/>
    <property type="match status" value="1"/>
</dbReference>
<comment type="caution">
    <text evidence="4">The sequence shown here is derived from an EMBL/GenBank/DDBJ whole genome shotgun (WGS) entry which is preliminary data.</text>
</comment>